<name>U5HGX0_USTV1</name>
<accession>U5HGX0</accession>
<dbReference type="InParanoid" id="U5HGX0"/>
<evidence type="ECO:0000313" key="4">
    <source>
        <dbReference type="Proteomes" id="UP000017200"/>
    </source>
</evidence>
<reference evidence="2" key="2">
    <citation type="submission" date="2010-11" db="EMBL/GenBank/DDBJ databases">
        <authorList>
            <consortium name="The Broad Institute Genome Sequencing Platform"/>
            <person name="Earl A."/>
            <person name="Ward D."/>
            <person name="Feldgarden M."/>
            <person name="Gevers D."/>
            <person name="Butler R."/>
            <person name="Young S.K."/>
            <person name="Zeng Q."/>
            <person name="Gargeya S."/>
            <person name="Fitzgerald M."/>
            <person name="Haas B."/>
            <person name="Abouelleil A."/>
            <person name="Alvarado L."/>
            <person name="Arachchi H.M."/>
            <person name="Berlin A."/>
            <person name="Brown A."/>
            <person name="Chapman S.B."/>
            <person name="Chen Z."/>
            <person name="Dunbar C."/>
            <person name="Freedman E."/>
            <person name="Gearin G."/>
            <person name="Gellesch M."/>
            <person name="Goldberg J."/>
            <person name="Griggs A."/>
            <person name="Gujja S."/>
            <person name="Heilman E."/>
            <person name="Heiman D."/>
            <person name="Howarth C."/>
            <person name="Larson L."/>
            <person name="Lui A."/>
            <person name="MacDonald P.J.P."/>
            <person name="Mehta T."/>
            <person name="Montmayeur A."/>
            <person name="Murphy C."/>
            <person name="Neiman D."/>
            <person name="Pearson M."/>
            <person name="Priest M."/>
            <person name="Roberts A."/>
            <person name="Saif S."/>
            <person name="Shea T."/>
            <person name="Shenoy N."/>
            <person name="Sisk P."/>
            <person name="Stolte C."/>
            <person name="Sykes S."/>
            <person name="White J."/>
            <person name="Yandava C."/>
            <person name="Wortman J."/>
            <person name="Nusbaum C."/>
            <person name="Birren B."/>
        </authorList>
    </citation>
    <scope>NUCLEOTIDE SEQUENCE</scope>
    <source>
        <strain evidence="2">P1A1 Lamole</strain>
    </source>
</reference>
<evidence type="ECO:0000313" key="3">
    <source>
        <dbReference type="EnsemblFungi" id="MVLG_06319T0"/>
    </source>
</evidence>
<dbReference type="EMBL" id="GL541754">
    <property type="protein sequence ID" value="KDE03162.1"/>
    <property type="molecule type" value="Genomic_DNA"/>
</dbReference>
<sequence>MGTKRYTPRSRTGKKWKMIRTFFFEPALAATSELLSTLFKPVLDEAESRVLEPEDVEDLFDRPTEQIQRRLDERQRWVDAIQRVSSFFLFSFFCPGVTGYGAPIFPVGSTQRWHKSSSEIGARYTLDRHQKAKEVAVSHNSARIEDLASARARAPPNHFAVMSALAGTSVDPIRELGRVASIINPLNHVACATFGLGLHIWRRALAFSKAVSSARSAARRLVKRPVKIDDSMNDDAAELARQLPWNLASL</sequence>
<dbReference type="EMBL" id="AEIJ01000736">
    <property type="status" value="NOT_ANNOTATED_CDS"/>
    <property type="molecule type" value="Genomic_DNA"/>
</dbReference>
<protein>
    <submittedName>
        <fullName evidence="2 3">Uncharacterized protein</fullName>
    </submittedName>
</protein>
<dbReference type="OrthoDB" id="2533168at2759"/>
<keyword evidence="1" id="KW-1133">Transmembrane helix</keyword>
<keyword evidence="1" id="KW-0812">Transmembrane</keyword>
<proteinExistence type="predicted"/>
<keyword evidence="4" id="KW-1185">Reference proteome</keyword>
<evidence type="ECO:0000256" key="1">
    <source>
        <dbReference type="SAM" id="Phobius"/>
    </source>
</evidence>
<reference evidence="2 4" key="3">
    <citation type="journal article" date="2015" name="BMC Genomics">
        <title>Sex and parasites: genomic and transcriptomic analysis of Microbotryum lychnidis-dioicae, the biotrophic and plant-castrating anther smut fungus.</title>
        <authorList>
            <person name="Perlin M.H."/>
            <person name="Amselem J."/>
            <person name="Fontanillas E."/>
            <person name="Toh S.S."/>
            <person name="Chen Z."/>
            <person name="Goldberg J."/>
            <person name="Duplessis S."/>
            <person name="Henrissat B."/>
            <person name="Young S."/>
            <person name="Zeng Q."/>
            <person name="Aguileta G."/>
            <person name="Petit E."/>
            <person name="Badouin H."/>
            <person name="Andrews J."/>
            <person name="Razeeq D."/>
            <person name="Gabaldon T."/>
            <person name="Quesneville H."/>
            <person name="Giraud T."/>
            <person name="Hood M.E."/>
            <person name="Schultz D.J."/>
            <person name="Cuomo C.A."/>
        </authorList>
    </citation>
    <scope>NUCLEOTIDE SEQUENCE [LARGE SCALE GENOMIC DNA]</scope>
    <source>
        <strain evidence="2">P1A1 Lamole</strain>
        <strain evidence="4">p1A1 Lamole</strain>
    </source>
</reference>
<dbReference type="EnsemblFungi" id="MVLG_06319T0">
    <property type="protein sequence ID" value="MVLG_06319T0"/>
    <property type="gene ID" value="MVLG_06319"/>
</dbReference>
<dbReference type="HOGENOM" id="CLU_1112032_0_0_1"/>
<dbReference type="AlphaFoldDB" id="U5HGX0"/>
<reference evidence="4" key="1">
    <citation type="submission" date="2010-11" db="EMBL/GenBank/DDBJ databases">
        <title>The genome sequence of Microbotryum violaceum strain p1A1 Lamole.</title>
        <authorList>
            <person name="Cuomo C."/>
            <person name="Perlin M."/>
            <person name="Young S.K."/>
            <person name="Zeng Q."/>
            <person name="Gargeya S."/>
            <person name="Alvarado L."/>
            <person name="Berlin A."/>
            <person name="Chapman S.B."/>
            <person name="Chen Z."/>
            <person name="Freedman E."/>
            <person name="Gellesch M."/>
            <person name="Goldberg J."/>
            <person name="Griggs A."/>
            <person name="Gujja S."/>
            <person name="Heilman E."/>
            <person name="Heiman D."/>
            <person name="Howarth C."/>
            <person name="Mehta T."/>
            <person name="Neiman D."/>
            <person name="Pearson M."/>
            <person name="Roberts A."/>
            <person name="Saif S."/>
            <person name="Shea T."/>
            <person name="Shenoy N."/>
            <person name="Sisk P."/>
            <person name="Stolte C."/>
            <person name="Sykes S."/>
            <person name="White J."/>
            <person name="Yandava C."/>
            <person name="Haas B."/>
            <person name="Nusbaum C."/>
            <person name="Birren B."/>
        </authorList>
    </citation>
    <scope>NUCLEOTIDE SEQUENCE [LARGE SCALE GENOMIC DNA]</scope>
    <source>
        <strain evidence="4">p1A1 Lamole</strain>
    </source>
</reference>
<keyword evidence="1" id="KW-0472">Membrane</keyword>
<evidence type="ECO:0000313" key="2">
    <source>
        <dbReference type="EMBL" id="KDE03162.1"/>
    </source>
</evidence>
<gene>
    <name evidence="2" type="ORF">MVLG_06319</name>
</gene>
<feature type="transmembrane region" description="Helical" evidence="1">
    <location>
        <begin position="87"/>
        <end position="108"/>
    </location>
</feature>
<organism evidence="2">
    <name type="scientific">Microbotryum lychnidis-dioicae (strain p1A1 Lamole / MvSl-1064)</name>
    <name type="common">Anther smut fungus</name>
    <dbReference type="NCBI Taxonomy" id="683840"/>
    <lineage>
        <taxon>Eukaryota</taxon>
        <taxon>Fungi</taxon>
        <taxon>Dikarya</taxon>
        <taxon>Basidiomycota</taxon>
        <taxon>Pucciniomycotina</taxon>
        <taxon>Microbotryomycetes</taxon>
        <taxon>Microbotryales</taxon>
        <taxon>Microbotryaceae</taxon>
        <taxon>Microbotryum</taxon>
    </lineage>
</organism>
<reference evidence="3" key="4">
    <citation type="submission" date="2015-06" db="UniProtKB">
        <authorList>
            <consortium name="EnsemblFungi"/>
        </authorList>
    </citation>
    <scope>IDENTIFICATION</scope>
</reference>
<dbReference type="Proteomes" id="UP000017200">
    <property type="component" value="Unassembled WGS sequence"/>
</dbReference>